<reference evidence="1 2" key="1">
    <citation type="submission" date="2013-04" db="EMBL/GenBank/DDBJ databases">
        <title>The Genome Sequence of Bacteroides thetaiotaomicron dnLKV9.</title>
        <authorList>
            <consortium name="The Broad Institute Genomics Platform"/>
            <consortium name="The Broad Institute Genome Sequencing Center for Infectious Disease"/>
            <person name="Earl A."/>
            <person name="Xavier R."/>
            <person name="Kuhn K."/>
            <person name="Stappenbeck T."/>
            <person name="Walker B."/>
            <person name="Young S."/>
            <person name="Zeng Q."/>
            <person name="Gargeya S."/>
            <person name="Fitzgerald M."/>
            <person name="Haas B."/>
            <person name="Abouelleil A."/>
            <person name="Allen A.W."/>
            <person name="Alvarado L."/>
            <person name="Arachchi H.M."/>
            <person name="Berlin A.M."/>
            <person name="Chapman S.B."/>
            <person name="Gainer-Dewar J."/>
            <person name="Goldberg J."/>
            <person name="Griggs A."/>
            <person name="Gujja S."/>
            <person name="Hansen M."/>
            <person name="Howarth C."/>
            <person name="Imamovic A."/>
            <person name="Ireland A."/>
            <person name="Larimer J."/>
            <person name="McCowan C."/>
            <person name="Murphy C."/>
            <person name="Pearson M."/>
            <person name="Poon T.W."/>
            <person name="Priest M."/>
            <person name="Roberts A."/>
            <person name="Saif S."/>
            <person name="Shea T."/>
            <person name="Sisk P."/>
            <person name="Sykes S."/>
            <person name="Wortman J."/>
            <person name="Nusbaum C."/>
            <person name="Birren B."/>
        </authorList>
    </citation>
    <scope>NUCLEOTIDE SEQUENCE [LARGE SCALE GENOMIC DNA]</scope>
    <source>
        <strain evidence="2">dnLKV9</strain>
    </source>
</reference>
<gene>
    <name evidence="1" type="ORF">C799_04217</name>
</gene>
<accession>R9HA24</accession>
<protein>
    <submittedName>
        <fullName evidence="1">Uncharacterized protein</fullName>
    </submittedName>
</protein>
<name>R9HA24_BACT4</name>
<dbReference type="Proteomes" id="UP000014207">
    <property type="component" value="Unassembled WGS sequence"/>
</dbReference>
<comment type="caution">
    <text evidence="1">The sequence shown here is derived from an EMBL/GenBank/DDBJ whole genome shotgun (WGS) entry which is preliminary data.</text>
</comment>
<evidence type="ECO:0000313" key="1">
    <source>
        <dbReference type="EMBL" id="EOR98004.1"/>
    </source>
</evidence>
<sequence>MKKKIQPIKLHNLNRFEMESKEQNLLRGGSGTKCGCVAVCSDAICSCTELGDSGTFPDSNRTAIVHQSSTRLTMKTMLDQSVRQNSNANT</sequence>
<dbReference type="HOGENOM" id="CLU_2434833_0_0_10"/>
<dbReference type="EMBL" id="ASSM01000015">
    <property type="protein sequence ID" value="EOR98004.1"/>
    <property type="molecule type" value="Genomic_DNA"/>
</dbReference>
<dbReference type="RefSeq" id="WP_016269549.1">
    <property type="nucleotide sequence ID" value="NZ_KE159461.1"/>
</dbReference>
<organism evidence="1 2">
    <name type="scientific">Bacteroides thetaiotaomicron dnLKV9</name>
    <dbReference type="NCBI Taxonomy" id="1235785"/>
    <lineage>
        <taxon>Bacteria</taxon>
        <taxon>Pseudomonadati</taxon>
        <taxon>Bacteroidota</taxon>
        <taxon>Bacteroidia</taxon>
        <taxon>Bacteroidales</taxon>
        <taxon>Bacteroidaceae</taxon>
        <taxon>Bacteroides</taxon>
    </lineage>
</organism>
<proteinExistence type="predicted"/>
<evidence type="ECO:0000313" key="2">
    <source>
        <dbReference type="Proteomes" id="UP000014207"/>
    </source>
</evidence>
<dbReference type="AlphaFoldDB" id="R9HA24"/>